<comment type="caution">
    <text evidence="3">The sequence shown here is derived from an EMBL/GenBank/DDBJ whole genome shotgun (WGS) entry which is preliminary data.</text>
</comment>
<dbReference type="PANTHER" id="PTHR11102">
    <property type="entry name" value="SEL-1-LIKE PROTEIN"/>
    <property type="match status" value="1"/>
</dbReference>
<dbReference type="EMBL" id="JADGJD010000958">
    <property type="protein sequence ID" value="KAJ3047448.1"/>
    <property type="molecule type" value="Genomic_DNA"/>
</dbReference>
<dbReference type="InterPro" id="IPR006597">
    <property type="entry name" value="Sel1-like"/>
</dbReference>
<name>A0AAD5WZ65_9FUNG</name>
<keyword evidence="4" id="KW-1185">Reference proteome</keyword>
<feature type="compositionally biased region" description="Polar residues" evidence="2">
    <location>
        <begin position="240"/>
        <end position="270"/>
    </location>
</feature>
<feature type="region of interest" description="Disordered" evidence="2">
    <location>
        <begin position="240"/>
        <end position="278"/>
    </location>
</feature>
<reference evidence="3" key="1">
    <citation type="submission" date="2020-05" db="EMBL/GenBank/DDBJ databases">
        <title>Phylogenomic resolution of chytrid fungi.</title>
        <authorList>
            <person name="Stajich J.E."/>
            <person name="Amses K."/>
            <person name="Simmons R."/>
            <person name="Seto K."/>
            <person name="Myers J."/>
            <person name="Bonds A."/>
            <person name="Quandt C.A."/>
            <person name="Barry K."/>
            <person name="Liu P."/>
            <person name="Grigoriev I."/>
            <person name="Longcore J.E."/>
            <person name="James T.Y."/>
        </authorList>
    </citation>
    <scope>NUCLEOTIDE SEQUENCE</scope>
    <source>
        <strain evidence="3">JEL0318</strain>
    </source>
</reference>
<evidence type="ECO:0000256" key="1">
    <source>
        <dbReference type="ARBA" id="ARBA00038101"/>
    </source>
</evidence>
<feature type="region of interest" description="Disordered" evidence="2">
    <location>
        <begin position="57"/>
        <end position="97"/>
    </location>
</feature>
<gene>
    <name evidence="3" type="ORF">HK097_011524</name>
</gene>
<comment type="similarity">
    <text evidence="1">Belongs to the sel-1 family.</text>
</comment>
<dbReference type="SMART" id="SM00671">
    <property type="entry name" value="SEL1"/>
    <property type="match status" value="6"/>
</dbReference>
<proteinExistence type="inferred from homology"/>
<evidence type="ECO:0000256" key="2">
    <source>
        <dbReference type="SAM" id="MobiDB-lite"/>
    </source>
</evidence>
<evidence type="ECO:0000313" key="4">
    <source>
        <dbReference type="Proteomes" id="UP001212841"/>
    </source>
</evidence>
<dbReference type="AlphaFoldDB" id="A0AAD5WZ65"/>
<dbReference type="PANTHER" id="PTHR11102:SF160">
    <property type="entry name" value="ERAD-ASSOCIATED E3 UBIQUITIN-PROTEIN LIGASE COMPONENT HRD3"/>
    <property type="match status" value="1"/>
</dbReference>
<dbReference type="Proteomes" id="UP001212841">
    <property type="component" value="Unassembled WGS sequence"/>
</dbReference>
<dbReference type="Pfam" id="PF08238">
    <property type="entry name" value="Sel1"/>
    <property type="match status" value="7"/>
</dbReference>
<evidence type="ECO:0000313" key="3">
    <source>
        <dbReference type="EMBL" id="KAJ3047448.1"/>
    </source>
</evidence>
<sequence>MSTSTATSNDAIPSLQTNLQLLVFRIEALESIVDRNEYNVWAKEAAKEQILLRQVRSMATDSRPTASTSSKDPTSFGLTDTLSSSARSSTSVTPSPQWTANAMSELQADIQKLSTRVTALDNDIDLDFQQFSVRRWLIRQLKSLSERLREINPSRSSPPIPAYHHLSHLATQTAGTLEMSAPATRSFSVQTNAMIACNAYVQTDAMISENTYIQTDGTTQNVLVQTETIDLDHANIETDTTISRNPPVHATTQTAAPSSTLPMTRNAKTQTDPHHTDPETQYEIANMYLEGCRKNTQKGMKHLKMAANRGHITAMYKLGTMYCSDWPENTGNPKDNREAMRCNRKGAELGCNQSQFGVGVLYDEGLGVDVDHQEALGWFLKSAMQGSSAAQSRLGRLHHLGLGVDVDYVKAAEWYEKAAAQGDIFAQCALGGLYEEGLGVDQDYLKAAEWYHDAAAQGAGYALKTLGGTYDLGLGVERDFVKASVMYRRAADKRKMSGRCCLGKLLEGGRGIGRNEGKAFDWY</sequence>
<dbReference type="SUPFAM" id="SSF81901">
    <property type="entry name" value="HCP-like"/>
    <property type="match status" value="2"/>
</dbReference>
<accession>A0AAD5WZ65</accession>
<feature type="compositionally biased region" description="Polar residues" evidence="2">
    <location>
        <begin position="57"/>
        <end position="78"/>
    </location>
</feature>
<feature type="compositionally biased region" description="Low complexity" evidence="2">
    <location>
        <begin position="79"/>
        <end position="95"/>
    </location>
</feature>
<dbReference type="InterPro" id="IPR011990">
    <property type="entry name" value="TPR-like_helical_dom_sf"/>
</dbReference>
<dbReference type="InterPro" id="IPR050767">
    <property type="entry name" value="Sel1_AlgK"/>
</dbReference>
<dbReference type="Gene3D" id="1.25.40.10">
    <property type="entry name" value="Tetratricopeptide repeat domain"/>
    <property type="match status" value="1"/>
</dbReference>
<protein>
    <submittedName>
        <fullName evidence="3">Uncharacterized protein</fullName>
    </submittedName>
</protein>
<organism evidence="3 4">
    <name type="scientific">Rhizophlyctis rosea</name>
    <dbReference type="NCBI Taxonomy" id="64517"/>
    <lineage>
        <taxon>Eukaryota</taxon>
        <taxon>Fungi</taxon>
        <taxon>Fungi incertae sedis</taxon>
        <taxon>Chytridiomycota</taxon>
        <taxon>Chytridiomycota incertae sedis</taxon>
        <taxon>Chytridiomycetes</taxon>
        <taxon>Rhizophlyctidales</taxon>
        <taxon>Rhizophlyctidaceae</taxon>
        <taxon>Rhizophlyctis</taxon>
    </lineage>
</organism>